<gene>
    <name evidence="2" type="ORF">DPBNPPHM_03194</name>
</gene>
<name>A0A5S9NMZ8_9GAMM</name>
<reference evidence="2 3" key="1">
    <citation type="submission" date="2019-11" db="EMBL/GenBank/DDBJ databases">
        <authorList>
            <person name="Holert J."/>
        </authorList>
    </citation>
    <scope>NUCLEOTIDE SEQUENCE [LARGE SCALE GENOMIC DNA]</scope>
    <source>
        <strain evidence="2">BC5_2</strain>
    </source>
</reference>
<proteinExistence type="predicted"/>
<keyword evidence="1" id="KW-0472">Membrane</keyword>
<dbReference type="Proteomes" id="UP000434580">
    <property type="component" value="Unassembled WGS sequence"/>
</dbReference>
<organism evidence="2 3">
    <name type="scientific">BD1-7 clade bacterium</name>
    <dbReference type="NCBI Taxonomy" id="2029982"/>
    <lineage>
        <taxon>Bacteria</taxon>
        <taxon>Pseudomonadati</taxon>
        <taxon>Pseudomonadota</taxon>
        <taxon>Gammaproteobacteria</taxon>
        <taxon>Cellvibrionales</taxon>
        <taxon>Spongiibacteraceae</taxon>
        <taxon>BD1-7 clade</taxon>
    </lineage>
</organism>
<dbReference type="AlphaFoldDB" id="A0A5S9NMZ8"/>
<keyword evidence="1" id="KW-0812">Transmembrane</keyword>
<accession>A0A5S9NMZ8</accession>
<feature type="transmembrane region" description="Helical" evidence="1">
    <location>
        <begin position="51"/>
        <end position="70"/>
    </location>
</feature>
<protein>
    <submittedName>
        <fullName evidence="2">Uncharacterized protein</fullName>
    </submittedName>
</protein>
<sequence length="95" mass="11368">MFTCGRWKLECAGYDSIMRFYIFCLLLVRDDCVCAHKCMINRCIPVFMRSFYAFFWGIYLKLASGVVAWIDRRASATLSFLYYLYNVLKLFKYFV</sequence>
<evidence type="ECO:0000313" key="2">
    <source>
        <dbReference type="EMBL" id="CAA0094355.1"/>
    </source>
</evidence>
<evidence type="ECO:0000313" key="3">
    <source>
        <dbReference type="Proteomes" id="UP000434580"/>
    </source>
</evidence>
<keyword evidence="1" id="KW-1133">Transmembrane helix</keyword>
<dbReference type="EMBL" id="CACSII010000003">
    <property type="protein sequence ID" value="CAA0094355.1"/>
    <property type="molecule type" value="Genomic_DNA"/>
</dbReference>
<evidence type="ECO:0000256" key="1">
    <source>
        <dbReference type="SAM" id="Phobius"/>
    </source>
</evidence>